<dbReference type="Gene3D" id="3.40.630.30">
    <property type="match status" value="1"/>
</dbReference>
<feature type="compositionally biased region" description="Polar residues" evidence="1">
    <location>
        <begin position="382"/>
        <end position="391"/>
    </location>
</feature>
<evidence type="ECO:0000259" key="2">
    <source>
        <dbReference type="Pfam" id="PF13480"/>
    </source>
</evidence>
<name>A0A2S5IX43_9MICC</name>
<dbReference type="Pfam" id="PF13480">
    <property type="entry name" value="Acetyltransf_6"/>
    <property type="match status" value="1"/>
</dbReference>
<dbReference type="SUPFAM" id="SSF55729">
    <property type="entry name" value="Acyl-CoA N-acyltransferases (Nat)"/>
    <property type="match status" value="1"/>
</dbReference>
<sequence length="391" mass="42990">MSYSIEREDHFDFLSTEYAALHAASSATAFQDGVWLHRLYAALAPARHAHPVVVTVRREADRELVLVLPLVRTGRAVLTLTFADLGVADYNAAVASATALMELGRRPEVVAGIRRALGRFDLLRVDRVAGSPQATAALFGGALVHRHRYDTHVMTLESTPEAWRETLDAAFVRHLERKYKRLRPKGERTLRVVTDVAEVAPLMLRLRAFRAARFAERGGVDLVQDDATYAFYRAVAEDSVRRGGPARLAVLEVAGDPVAIALDLVEPDRELFLLVGYDVERLRNYSLGLLIVDGLVQDAIRRGTSYFDLTVGDESYKSDFAARPLPLHQVRLPRTVPGRAAMVLDDGVLAARRIAKRALLAGKARRARKPAGAARPGETVGSEPSAQPQPQ</sequence>
<dbReference type="AlphaFoldDB" id="A0A2S5IX43"/>
<dbReference type="InterPro" id="IPR016181">
    <property type="entry name" value="Acyl_CoA_acyltransferase"/>
</dbReference>
<evidence type="ECO:0000313" key="3">
    <source>
        <dbReference type="EMBL" id="PPB49139.1"/>
    </source>
</evidence>
<proteinExistence type="predicted"/>
<comment type="caution">
    <text evidence="3">The sequence shown here is derived from an EMBL/GenBank/DDBJ whole genome shotgun (WGS) entry which is preliminary data.</text>
</comment>
<dbReference type="InterPro" id="IPR038740">
    <property type="entry name" value="BioF2-like_GNAT_dom"/>
</dbReference>
<gene>
    <name evidence="3" type="ORF">C4K88_10565</name>
</gene>
<keyword evidence="4" id="KW-1185">Reference proteome</keyword>
<organism evidence="3 4">
    <name type="scientific">Arthrobacter pityocampae</name>
    <dbReference type="NCBI Taxonomy" id="547334"/>
    <lineage>
        <taxon>Bacteria</taxon>
        <taxon>Bacillati</taxon>
        <taxon>Actinomycetota</taxon>
        <taxon>Actinomycetes</taxon>
        <taxon>Micrococcales</taxon>
        <taxon>Micrococcaceae</taxon>
        <taxon>Arthrobacter</taxon>
    </lineage>
</organism>
<dbReference type="Proteomes" id="UP000239297">
    <property type="component" value="Unassembled WGS sequence"/>
</dbReference>
<feature type="region of interest" description="Disordered" evidence="1">
    <location>
        <begin position="361"/>
        <end position="391"/>
    </location>
</feature>
<evidence type="ECO:0000256" key="1">
    <source>
        <dbReference type="SAM" id="MobiDB-lite"/>
    </source>
</evidence>
<protein>
    <recommendedName>
        <fullName evidence="2">BioF2-like acetyltransferase domain-containing protein</fullName>
    </recommendedName>
</protein>
<evidence type="ECO:0000313" key="4">
    <source>
        <dbReference type="Proteomes" id="UP000239297"/>
    </source>
</evidence>
<feature type="domain" description="BioF2-like acetyltransferase" evidence="2">
    <location>
        <begin position="172"/>
        <end position="318"/>
    </location>
</feature>
<dbReference type="RefSeq" id="WP_104121577.1">
    <property type="nucleotide sequence ID" value="NZ_PRKW01000004.1"/>
</dbReference>
<accession>A0A2S5IX43</accession>
<dbReference type="EMBL" id="PRKW01000004">
    <property type="protein sequence ID" value="PPB49139.1"/>
    <property type="molecule type" value="Genomic_DNA"/>
</dbReference>
<dbReference type="OrthoDB" id="8193702at2"/>
<reference evidence="3 4" key="1">
    <citation type="journal article" date="2014" name="Int. J. Syst. Evol. Microbiol.">
        <title>Arthrobacter pityocampae sp. nov., isolated from Thaumetopoea pityocampa (Lep., Thaumetopoeidae).</title>
        <authorList>
            <person name="Ince I.A."/>
            <person name="Demirbag Z."/>
            <person name="Kati H."/>
        </authorList>
    </citation>
    <scope>NUCLEOTIDE SEQUENCE [LARGE SCALE GENOMIC DNA]</scope>
    <source>
        <strain evidence="3 4">Tp2</strain>
    </source>
</reference>